<gene>
    <name evidence="1" type="ORF">XA3_00610</name>
</gene>
<reference evidence="1 2" key="1">
    <citation type="journal article" date="2023" name="Microbiol. Spectr.">
        <title>Symbiosis of Carpenter Bees with Uncharacterized Lactic Acid Bacteria Showing NAD Auxotrophy.</title>
        <authorList>
            <person name="Kawasaki S."/>
            <person name="Ozawa K."/>
            <person name="Mori T."/>
            <person name="Yamamoto A."/>
            <person name="Ito M."/>
            <person name="Ohkuma M."/>
            <person name="Sakamoto M."/>
            <person name="Matsutani M."/>
        </authorList>
    </citation>
    <scope>NUCLEOTIDE SEQUENCE [LARGE SCALE GENOMIC DNA]</scope>
    <source>
        <strain evidence="1 2">XA3</strain>
    </source>
</reference>
<dbReference type="InterPro" id="IPR028264">
    <property type="entry name" value="Imm15"/>
</dbReference>
<accession>A0AAU9D5S5</accession>
<sequence length="73" mass="8501">MISNINDLIKAEGLDDLQALFAKYETFEEIPIFSRFSHISFLSSLSFNEKYKVLLKTGLDLVEKCNSITRQYY</sequence>
<dbReference type="Pfam" id="PF15561">
    <property type="entry name" value="Imm15"/>
    <property type="match status" value="1"/>
</dbReference>
<dbReference type="RefSeq" id="WP_425613248.1">
    <property type="nucleotide sequence ID" value="NZ_AP026802.1"/>
</dbReference>
<proteinExistence type="predicted"/>
<dbReference type="AlphaFoldDB" id="A0AAU9D5S5"/>
<name>A0AAU9D5S5_9LACO</name>
<organism evidence="1 2">
    <name type="scientific">Xylocopilactobacillus apicola</name>
    <dbReference type="NCBI Taxonomy" id="2932184"/>
    <lineage>
        <taxon>Bacteria</taxon>
        <taxon>Bacillati</taxon>
        <taxon>Bacillota</taxon>
        <taxon>Bacilli</taxon>
        <taxon>Lactobacillales</taxon>
        <taxon>Lactobacillaceae</taxon>
        <taxon>Xylocopilactobacillus</taxon>
    </lineage>
</organism>
<protein>
    <submittedName>
        <fullName evidence="1">Uncharacterized protein</fullName>
    </submittedName>
</protein>
<dbReference type="KEGG" id="xap:XA3_00610"/>
<dbReference type="EMBL" id="AP026802">
    <property type="protein sequence ID" value="BDR57620.1"/>
    <property type="molecule type" value="Genomic_DNA"/>
</dbReference>
<keyword evidence="2" id="KW-1185">Reference proteome</keyword>
<evidence type="ECO:0000313" key="2">
    <source>
        <dbReference type="Proteomes" id="UP001321861"/>
    </source>
</evidence>
<dbReference type="Proteomes" id="UP001321861">
    <property type="component" value="Chromosome"/>
</dbReference>
<evidence type="ECO:0000313" key="1">
    <source>
        <dbReference type="EMBL" id="BDR57620.1"/>
    </source>
</evidence>